<dbReference type="Pfam" id="PF01764">
    <property type="entry name" value="Lipase_3"/>
    <property type="match status" value="1"/>
</dbReference>
<evidence type="ECO:0000256" key="3">
    <source>
        <dbReference type="ARBA" id="ARBA00047591"/>
    </source>
</evidence>
<gene>
    <name evidence="8" type="ORF">PGT21_007182</name>
    <name evidence="9" type="ORF">PGTUg99_002627</name>
</gene>
<protein>
    <recommendedName>
        <fullName evidence="7">Fungal lipase-type domain-containing protein</fullName>
    </recommendedName>
</protein>
<feature type="compositionally biased region" description="Low complexity" evidence="5">
    <location>
        <begin position="654"/>
        <end position="668"/>
    </location>
</feature>
<evidence type="ECO:0000313" key="8">
    <source>
        <dbReference type="EMBL" id="KAA1083795.1"/>
    </source>
</evidence>
<keyword evidence="6" id="KW-0472">Membrane</keyword>
<dbReference type="Proteomes" id="UP000324748">
    <property type="component" value="Unassembled WGS sequence"/>
</dbReference>
<evidence type="ECO:0000256" key="2">
    <source>
        <dbReference type="ARBA" id="ARBA00043996"/>
    </source>
</evidence>
<evidence type="ECO:0000256" key="6">
    <source>
        <dbReference type="SAM" id="Phobius"/>
    </source>
</evidence>
<dbReference type="InterPro" id="IPR051218">
    <property type="entry name" value="Sec_MonoDiacylglyc_Lipase"/>
</dbReference>
<sequence>MILHFLNQVLCTLAGSRGFSRVAAIMKIPTMDEALEHSKADRDELPDDCPFRYHDSKQWKQMSKGGDDEKAYYLNIWNSLSQLQKVVLSQHATDIIRASKKRQTFSSQIKATQTYCLLESAASLGWSSFVLLCGAPFALITRPFNVFYMVAYFGSVYSFLFVANVAFLIAHVLGIGKFIRMLGDRQGAGWSPINWLNINIFNRKQRIIKHAREAFCSELPSFEPATKIDDPHSKRRKLQFNVDVARSILLMCSIVYERDVRFVEKAASGAISRPSLGDSDSPSEPNEGVLYLLKSEEYMYRAGYLWDLRFVSMADFRKLTGPFAGAFYDYEKVGADENPFIVIVMKGTSPDNFSEWLMDCACKFESAGDFLATGLAHNGFYNTLFPSKTSDAHVLPYMRIVETIKMIAGQAAEYTQQKYGRAKKTNLYVGGHSLGAGIAQLLYARFLESPDDLGDQVVLRDGYVFGTPRACDFKLASRVDFNMNKPMNQGRQLWRVANRAQSPIIGDVVTRVPPGFADKREIRCGLQEGSYYAYAAIGTRVDLTPNALGPPFYRIEDAPVGHNVEVYKKADESENEFARARETSKFIMPRDIVQLSMWAVTYLVPILHDHFPASYMDSLYKVQAKTAYGKLKGNKIKSKSEQHTGHNFKTGQHPTAAAPTSTTPGRDK</sequence>
<organism evidence="9 11">
    <name type="scientific">Puccinia graminis f. sp. tritici</name>
    <dbReference type="NCBI Taxonomy" id="56615"/>
    <lineage>
        <taxon>Eukaryota</taxon>
        <taxon>Fungi</taxon>
        <taxon>Dikarya</taxon>
        <taxon>Basidiomycota</taxon>
        <taxon>Pucciniomycotina</taxon>
        <taxon>Pucciniomycetes</taxon>
        <taxon>Pucciniales</taxon>
        <taxon>Pucciniaceae</taxon>
        <taxon>Puccinia</taxon>
    </lineage>
</organism>
<evidence type="ECO:0000313" key="11">
    <source>
        <dbReference type="Proteomes" id="UP000325313"/>
    </source>
</evidence>
<dbReference type="EMBL" id="VDEP01000214">
    <property type="protein sequence ID" value="KAA1122857.1"/>
    <property type="molecule type" value="Genomic_DNA"/>
</dbReference>
<proteinExistence type="inferred from homology"/>
<comment type="catalytic activity">
    <reaction evidence="4">
        <text>a monoacylglycerol + H2O = glycerol + a fatty acid + H(+)</text>
        <dbReference type="Rhea" id="RHEA:15245"/>
        <dbReference type="ChEBI" id="CHEBI:15377"/>
        <dbReference type="ChEBI" id="CHEBI:15378"/>
        <dbReference type="ChEBI" id="CHEBI:17408"/>
        <dbReference type="ChEBI" id="CHEBI:17754"/>
        <dbReference type="ChEBI" id="CHEBI:28868"/>
    </reaction>
</comment>
<dbReference type="InterPro" id="IPR029058">
    <property type="entry name" value="AB_hydrolase_fold"/>
</dbReference>
<dbReference type="Gene3D" id="3.40.50.1820">
    <property type="entry name" value="alpha/beta hydrolase"/>
    <property type="match status" value="1"/>
</dbReference>
<name>A0A5B0RB04_PUCGR</name>
<keyword evidence="10" id="KW-1185">Reference proteome</keyword>
<evidence type="ECO:0000256" key="5">
    <source>
        <dbReference type="SAM" id="MobiDB-lite"/>
    </source>
</evidence>
<dbReference type="OrthoDB" id="426718at2759"/>
<comment type="similarity">
    <text evidence="2">Belongs to the AB hydrolase superfamily. Lipase family. Class 3 subfamily.</text>
</comment>
<keyword evidence="1" id="KW-1015">Disulfide bond</keyword>
<dbReference type="SUPFAM" id="SSF53474">
    <property type="entry name" value="alpha/beta-Hydrolases"/>
    <property type="match status" value="1"/>
</dbReference>
<dbReference type="Proteomes" id="UP000325313">
    <property type="component" value="Unassembled WGS sequence"/>
</dbReference>
<accession>A0A5B0RB04</accession>
<dbReference type="AlphaFoldDB" id="A0A5B0RB04"/>
<feature type="transmembrane region" description="Helical" evidence="6">
    <location>
        <begin position="146"/>
        <end position="175"/>
    </location>
</feature>
<feature type="transmembrane region" description="Helical" evidence="6">
    <location>
        <begin position="115"/>
        <end position="140"/>
    </location>
</feature>
<dbReference type="InterPro" id="IPR002921">
    <property type="entry name" value="Fungal_lipase-type"/>
</dbReference>
<dbReference type="EMBL" id="VSWC01000118">
    <property type="protein sequence ID" value="KAA1083795.1"/>
    <property type="molecule type" value="Genomic_DNA"/>
</dbReference>
<reference evidence="10 11" key="1">
    <citation type="submission" date="2019-05" db="EMBL/GenBank/DDBJ databases">
        <title>Emergence of the Ug99 lineage of the wheat stem rust pathogen through somatic hybridization.</title>
        <authorList>
            <person name="Li F."/>
            <person name="Upadhyaya N.M."/>
            <person name="Sperschneider J."/>
            <person name="Matny O."/>
            <person name="Nguyen-Phuc H."/>
            <person name="Mago R."/>
            <person name="Raley C."/>
            <person name="Miller M.E."/>
            <person name="Silverstein K.A.T."/>
            <person name="Henningsen E."/>
            <person name="Hirsch C.D."/>
            <person name="Visser B."/>
            <person name="Pretorius Z.A."/>
            <person name="Steffenson B.J."/>
            <person name="Schwessinger B."/>
            <person name="Dodds P.N."/>
            <person name="Figueroa M."/>
        </authorList>
    </citation>
    <scope>NUCLEOTIDE SEQUENCE [LARGE SCALE GENOMIC DNA]</scope>
    <source>
        <strain evidence="8">21-0</strain>
        <strain evidence="9 11">Ug99</strain>
    </source>
</reference>
<comment type="caution">
    <text evidence="9">The sequence shown here is derived from an EMBL/GenBank/DDBJ whole genome shotgun (WGS) entry which is preliminary data.</text>
</comment>
<evidence type="ECO:0000313" key="9">
    <source>
        <dbReference type="EMBL" id="KAA1122857.1"/>
    </source>
</evidence>
<feature type="domain" description="Fungal lipase-type" evidence="7">
    <location>
        <begin position="342"/>
        <end position="514"/>
    </location>
</feature>
<dbReference type="GO" id="GO:0006629">
    <property type="term" value="P:lipid metabolic process"/>
    <property type="evidence" value="ECO:0007669"/>
    <property type="project" value="InterPro"/>
</dbReference>
<keyword evidence="6" id="KW-1133">Transmembrane helix</keyword>
<evidence type="ECO:0000256" key="4">
    <source>
        <dbReference type="ARBA" id="ARBA00048461"/>
    </source>
</evidence>
<evidence type="ECO:0000313" key="10">
    <source>
        <dbReference type="Proteomes" id="UP000324748"/>
    </source>
</evidence>
<keyword evidence="6" id="KW-0812">Transmembrane</keyword>
<evidence type="ECO:0000256" key="1">
    <source>
        <dbReference type="ARBA" id="ARBA00023157"/>
    </source>
</evidence>
<feature type="region of interest" description="Disordered" evidence="5">
    <location>
        <begin position="637"/>
        <end position="668"/>
    </location>
</feature>
<dbReference type="PANTHER" id="PTHR45856:SF24">
    <property type="entry name" value="FUNGAL LIPASE-LIKE DOMAIN-CONTAINING PROTEIN"/>
    <property type="match status" value="1"/>
</dbReference>
<comment type="catalytic activity">
    <reaction evidence="3">
        <text>a diacylglycerol + H2O = a monoacylglycerol + a fatty acid + H(+)</text>
        <dbReference type="Rhea" id="RHEA:32731"/>
        <dbReference type="ChEBI" id="CHEBI:15377"/>
        <dbReference type="ChEBI" id="CHEBI:15378"/>
        <dbReference type="ChEBI" id="CHEBI:17408"/>
        <dbReference type="ChEBI" id="CHEBI:18035"/>
        <dbReference type="ChEBI" id="CHEBI:28868"/>
    </reaction>
</comment>
<dbReference type="PANTHER" id="PTHR45856">
    <property type="entry name" value="ALPHA/BETA-HYDROLASES SUPERFAMILY PROTEIN"/>
    <property type="match status" value="1"/>
</dbReference>
<evidence type="ECO:0000259" key="7">
    <source>
        <dbReference type="Pfam" id="PF01764"/>
    </source>
</evidence>